<evidence type="ECO:0000313" key="2">
    <source>
        <dbReference type="EMBL" id="KRY84492.1"/>
    </source>
</evidence>
<keyword evidence="3" id="KW-1185">Reference proteome</keyword>
<organism evidence="2 3">
    <name type="scientific">Trichinella pseudospiralis</name>
    <name type="common">Parasitic roundworm</name>
    <dbReference type="NCBI Taxonomy" id="6337"/>
    <lineage>
        <taxon>Eukaryota</taxon>
        <taxon>Metazoa</taxon>
        <taxon>Ecdysozoa</taxon>
        <taxon>Nematoda</taxon>
        <taxon>Enoplea</taxon>
        <taxon>Dorylaimia</taxon>
        <taxon>Trichinellida</taxon>
        <taxon>Trichinellidae</taxon>
        <taxon>Trichinella</taxon>
    </lineage>
</organism>
<gene>
    <name evidence="2" type="ORF">T4D_14734</name>
</gene>
<feature type="region of interest" description="Disordered" evidence="1">
    <location>
        <begin position="189"/>
        <end position="210"/>
    </location>
</feature>
<accession>A0A0V1FEU3</accession>
<dbReference type="EMBL" id="JYDT01000113">
    <property type="protein sequence ID" value="KRY84492.1"/>
    <property type="molecule type" value="Genomic_DNA"/>
</dbReference>
<proteinExistence type="predicted"/>
<name>A0A0V1FEU3_TRIPS</name>
<sequence length="210" mass="23727">MNRRRAAKKLIVVMSNITSKCTARVTMHVNRQVYAFCAGRYQGAQSMLYLQSICRLANSSRIFSAGFPCSKVSKKEIRSEIVRLDHTRSPTPGDESTEGGQETDCRHVHHHFQVHRSRHHAREQADAHLLQRLLFILHVQRTGKVQPHSVEWEGWSRSFRRKVAHHRTKRASVELPACDAGSDASFDRLTASDHPKATSQGCQGLVQPGV</sequence>
<comment type="caution">
    <text evidence="2">The sequence shown here is derived from an EMBL/GenBank/DDBJ whole genome shotgun (WGS) entry which is preliminary data.</text>
</comment>
<dbReference type="OrthoDB" id="5925123at2759"/>
<reference evidence="2 3" key="1">
    <citation type="submission" date="2015-01" db="EMBL/GenBank/DDBJ databases">
        <title>Evolution of Trichinella species and genotypes.</title>
        <authorList>
            <person name="Korhonen P.K."/>
            <person name="Edoardo P."/>
            <person name="Giuseppe L.R."/>
            <person name="Gasser R.B."/>
        </authorList>
    </citation>
    <scope>NUCLEOTIDE SEQUENCE [LARGE SCALE GENOMIC DNA]</scope>
    <source>
        <strain evidence="2">ISS470</strain>
    </source>
</reference>
<evidence type="ECO:0000256" key="1">
    <source>
        <dbReference type="SAM" id="MobiDB-lite"/>
    </source>
</evidence>
<protein>
    <submittedName>
        <fullName evidence="2">Uncharacterized protein</fullName>
    </submittedName>
</protein>
<dbReference type="Proteomes" id="UP000054995">
    <property type="component" value="Unassembled WGS sequence"/>
</dbReference>
<evidence type="ECO:0000313" key="3">
    <source>
        <dbReference type="Proteomes" id="UP000054995"/>
    </source>
</evidence>
<dbReference type="AlphaFoldDB" id="A0A0V1FEU3"/>